<sequence>MEHSIIHKFLLIAYFITLFVMFEKVDGEIHAREKRMLKRTITGAAKAAPQLTAALNTSAAKNSTANTSTTNSAGGAESRVSSPAVRMRAKVGRNGVTAFEITHIEGKPARATPPVKDYHEDARPAGSK</sequence>
<evidence type="ECO:0000256" key="1">
    <source>
        <dbReference type="SAM" id="MobiDB-lite"/>
    </source>
</evidence>
<feature type="compositionally biased region" description="Basic and acidic residues" evidence="1">
    <location>
        <begin position="116"/>
        <end position="128"/>
    </location>
</feature>
<evidence type="ECO:0000256" key="2">
    <source>
        <dbReference type="SAM" id="Phobius"/>
    </source>
</evidence>
<keyword evidence="2" id="KW-1133">Transmembrane helix</keyword>
<feature type="region of interest" description="Disordered" evidence="1">
    <location>
        <begin position="102"/>
        <end position="128"/>
    </location>
</feature>
<evidence type="ECO:0000313" key="3">
    <source>
        <dbReference type="EMBL" id="KAI1694425.1"/>
    </source>
</evidence>
<evidence type="ECO:0000313" key="4">
    <source>
        <dbReference type="Proteomes" id="UP001201812"/>
    </source>
</evidence>
<feature type="compositionally biased region" description="Low complexity" evidence="1">
    <location>
        <begin position="57"/>
        <end position="73"/>
    </location>
</feature>
<accession>A0AAD4QWT7</accession>
<keyword evidence="2" id="KW-0812">Transmembrane</keyword>
<reference evidence="3" key="1">
    <citation type="submission" date="2022-01" db="EMBL/GenBank/DDBJ databases">
        <title>Genome Sequence Resource for Two Populations of Ditylenchus destructor, the Migratory Endoparasitic Phytonematode.</title>
        <authorList>
            <person name="Zhang H."/>
            <person name="Lin R."/>
            <person name="Xie B."/>
        </authorList>
    </citation>
    <scope>NUCLEOTIDE SEQUENCE</scope>
    <source>
        <strain evidence="3">BazhouSP</strain>
    </source>
</reference>
<gene>
    <name evidence="3" type="ORF">DdX_20121</name>
</gene>
<feature type="transmembrane region" description="Helical" evidence="2">
    <location>
        <begin position="6"/>
        <end position="25"/>
    </location>
</feature>
<keyword evidence="4" id="KW-1185">Reference proteome</keyword>
<feature type="region of interest" description="Disordered" evidence="1">
    <location>
        <begin position="57"/>
        <end position="88"/>
    </location>
</feature>
<protein>
    <submittedName>
        <fullName evidence="3">Uncharacterized protein</fullName>
    </submittedName>
</protein>
<keyword evidence="2" id="KW-0472">Membrane</keyword>
<dbReference type="Proteomes" id="UP001201812">
    <property type="component" value="Unassembled WGS sequence"/>
</dbReference>
<dbReference type="EMBL" id="JAKKPZ010000511">
    <property type="protein sequence ID" value="KAI1694425.1"/>
    <property type="molecule type" value="Genomic_DNA"/>
</dbReference>
<name>A0AAD4QWT7_9BILA</name>
<comment type="caution">
    <text evidence="3">The sequence shown here is derived from an EMBL/GenBank/DDBJ whole genome shotgun (WGS) entry which is preliminary data.</text>
</comment>
<dbReference type="AlphaFoldDB" id="A0AAD4QWT7"/>
<proteinExistence type="predicted"/>
<organism evidence="3 4">
    <name type="scientific">Ditylenchus destructor</name>
    <dbReference type="NCBI Taxonomy" id="166010"/>
    <lineage>
        <taxon>Eukaryota</taxon>
        <taxon>Metazoa</taxon>
        <taxon>Ecdysozoa</taxon>
        <taxon>Nematoda</taxon>
        <taxon>Chromadorea</taxon>
        <taxon>Rhabditida</taxon>
        <taxon>Tylenchina</taxon>
        <taxon>Tylenchomorpha</taxon>
        <taxon>Sphaerularioidea</taxon>
        <taxon>Anguinidae</taxon>
        <taxon>Anguininae</taxon>
        <taxon>Ditylenchus</taxon>
    </lineage>
</organism>